<feature type="region of interest" description="Disordered" evidence="1">
    <location>
        <begin position="702"/>
        <end position="724"/>
    </location>
</feature>
<dbReference type="Pfam" id="PF24626">
    <property type="entry name" value="SH3_Tf2-1"/>
    <property type="match status" value="1"/>
</dbReference>
<name>F6I6H5_VITVI</name>
<dbReference type="PaxDb" id="29760-VIT_15s0046g03620.t01"/>
<sequence length="794" mass="88352">MAFKLAKGWHEQANIARSYLDRATRKIKKWADKKRCHIEYKAGDMVLVKLLPQQFKSLRLMHKGLVRRYEGPFSILRKVAKVSYKVELPPRLKIHPIFHVSYLKPYHEDKNDPSRGLSKRAPTTVVTSYDKEAPRSQFQLSPEIHDSNASVSNEILNNSAKLGRATKILAAASALVIGAVIHGVISLERMVAVFRLKEGLDVIQFIRSTRYKSNGNPRSLGAFKVDNSVEVCVHWFRLLIGNCKTVCDGLVVDLMGEPSIVALSRMQRTLPLNLVFPPAYSIFSFVVWRPFILNANITNREDIHQLYQSLTMAISDATKHLPFLDVCMRDTHSFYDLVAVDASDSEFAAMLELNGPDLHLRAMTFVHLRARLFLNAIIDCKMPNTLFTQDDVNWVSEHAESKVPYAENETKLLDKLVHILDTLQPAKFHWQWVELRLLLNEQALVEKLNNHDVSLAEAIHSISPNPEKTVASMNENNFILIILTRLLVWPYAATLFSEVVHLFGRSLADSTLLQAKWIFGSLDPVATKGDKKKFEVTSLEEGEVVEEDQSSDDSRNAFASDLIKQRHIIEQQINTVTRGTTKQAGAVLSGVEGPANKGNKRKGMRGGNPGLARRPTGVADSARPSPAALRASMALGLQFLLRLLPIICAEGMTWIACNCIRWRIQAAMPILVPSGRCSISCQPPSVSSAALASLQPSLSFPAFHPGNTNQSQRNSSSLVRPGKLKNMPLQQDHDIEIDPWRQLEDGAGAGPSSGNTAVIGSGDHANLRASKWLRGTVRVRRTDLTYIGAADDDS</sequence>
<proteinExistence type="predicted"/>
<dbReference type="eggNOG" id="KOG4522">
    <property type="taxonomic scope" value="Eukaryota"/>
</dbReference>
<keyword evidence="4" id="KW-1185">Reference proteome</keyword>
<dbReference type="InterPro" id="IPR056924">
    <property type="entry name" value="SH3_Tf2-1"/>
</dbReference>
<dbReference type="OrthoDB" id="1691269at2759"/>
<dbReference type="AlphaFoldDB" id="F6I6H5"/>
<dbReference type="Proteomes" id="UP000009183">
    <property type="component" value="Chromosome 15"/>
</dbReference>
<feature type="compositionally biased region" description="Polar residues" evidence="1">
    <location>
        <begin position="706"/>
        <end position="718"/>
    </location>
</feature>
<evidence type="ECO:0000259" key="2">
    <source>
        <dbReference type="Pfam" id="PF24626"/>
    </source>
</evidence>
<dbReference type="eggNOG" id="KOG0017">
    <property type="taxonomic scope" value="Eukaryota"/>
</dbReference>
<dbReference type="PANTHER" id="PTHR46567">
    <property type="entry name" value="MEDIATOR OF RNA POLYMERASE II TRANSCRIPTION SUBUNIT 12"/>
    <property type="match status" value="1"/>
</dbReference>
<dbReference type="ExpressionAtlas" id="F6I6H5">
    <property type="expression patterns" value="baseline"/>
</dbReference>
<gene>
    <name evidence="3" type="ordered locus">VIT_15s0046g03620</name>
</gene>
<dbReference type="InParanoid" id="F6I6H5"/>
<dbReference type="STRING" id="29760.F6I6H5"/>
<dbReference type="EMBL" id="FN596755">
    <property type="protein sequence ID" value="CCB62368.1"/>
    <property type="molecule type" value="Genomic_DNA"/>
</dbReference>
<organism evidence="3 4">
    <name type="scientific">Vitis vinifera</name>
    <name type="common">Grape</name>
    <dbReference type="NCBI Taxonomy" id="29760"/>
    <lineage>
        <taxon>Eukaryota</taxon>
        <taxon>Viridiplantae</taxon>
        <taxon>Streptophyta</taxon>
        <taxon>Embryophyta</taxon>
        <taxon>Tracheophyta</taxon>
        <taxon>Spermatophyta</taxon>
        <taxon>Magnoliopsida</taxon>
        <taxon>eudicotyledons</taxon>
        <taxon>Gunneridae</taxon>
        <taxon>Pentapetalae</taxon>
        <taxon>rosids</taxon>
        <taxon>Vitales</taxon>
        <taxon>Vitaceae</taxon>
        <taxon>Viteae</taxon>
        <taxon>Vitis</taxon>
    </lineage>
</organism>
<evidence type="ECO:0000313" key="3">
    <source>
        <dbReference type="EMBL" id="CCB62368.1"/>
    </source>
</evidence>
<accession>F6I6H5</accession>
<evidence type="ECO:0000313" key="4">
    <source>
        <dbReference type="Proteomes" id="UP000009183"/>
    </source>
</evidence>
<feature type="domain" description="Tf2-1-like SH3-like" evidence="2">
    <location>
        <begin position="43"/>
        <end position="107"/>
    </location>
</feature>
<evidence type="ECO:0000256" key="1">
    <source>
        <dbReference type="SAM" id="MobiDB-lite"/>
    </source>
</evidence>
<dbReference type="HOGENOM" id="CLU_353909_0_0_1"/>
<protein>
    <recommendedName>
        <fullName evidence="2">Tf2-1-like SH3-like domain-containing protein</fullName>
    </recommendedName>
</protein>
<feature type="region of interest" description="Disordered" evidence="1">
    <location>
        <begin position="589"/>
        <end position="623"/>
    </location>
</feature>
<dbReference type="PANTHER" id="PTHR46567:SF1">
    <property type="entry name" value="MEDIATOR OF RNA POLYMERASE II TRANSCRIPTION SUBUNIT 12"/>
    <property type="match status" value="1"/>
</dbReference>
<reference evidence="4" key="1">
    <citation type="journal article" date="2007" name="Nature">
        <title>The grapevine genome sequence suggests ancestral hexaploidization in major angiosperm phyla.</title>
        <authorList>
            <consortium name="The French-Italian Public Consortium for Grapevine Genome Characterization."/>
            <person name="Jaillon O."/>
            <person name="Aury J.-M."/>
            <person name="Noel B."/>
            <person name="Policriti A."/>
            <person name="Clepet C."/>
            <person name="Casagrande A."/>
            <person name="Choisne N."/>
            <person name="Aubourg S."/>
            <person name="Vitulo N."/>
            <person name="Jubin C."/>
            <person name="Vezzi A."/>
            <person name="Legeai F."/>
            <person name="Hugueney P."/>
            <person name="Dasilva C."/>
            <person name="Horner D."/>
            <person name="Mica E."/>
            <person name="Jublot D."/>
            <person name="Poulain J."/>
            <person name="Bruyere C."/>
            <person name="Billault A."/>
            <person name="Segurens B."/>
            <person name="Gouyvenoux M."/>
            <person name="Ugarte E."/>
            <person name="Cattonaro F."/>
            <person name="Anthouard V."/>
            <person name="Vico V."/>
            <person name="Del Fabbro C."/>
            <person name="Alaux M."/>
            <person name="Di Gaspero G."/>
            <person name="Dumas V."/>
            <person name="Felice N."/>
            <person name="Paillard S."/>
            <person name="Juman I."/>
            <person name="Moroldo M."/>
            <person name="Scalabrin S."/>
            <person name="Canaguier A."/>
            <person name="Le Clainche I."/>
            <person name="Malacrida G."/>
            <person name="Durand E."/>
            <person name="Pesole G."/>
            <person name="Laucou V."/>
            <person name="Chatelet P."/>
            <person name="Merdinoglu D."/>
            <person name="Delledonne M."/>
            <person name="Pezzotti M."/>
            <person name="Lecharny A."/>
            <person name="Scarpelli C."/>
            <person name="Artiguenave F."/>
            <person name="Pe M.E."/>
            <person name="Valle G."/>
            <person name="Morgante M."/>
            <person name="Caboche M."/>
            <person name="Adam-Blondon A.-F."/>
            <person name="Weissenbach J."/>
            <person name="Quetier F."/>
            <person name="Wincker P."/>
        </authorList>
    </citation>
    <scope>NUCLEOTIDE SEQUENCE [LARGE SCALE GENOMIC DNA]</scope>
    <source>
        <strain evidence="4">cv. Pinot noir / PN40024</strain>
    </source>
</reference>